<evidence type="ECO:0000256" key="1">
    <source>
        <dbReference type="SAM" id="MobiDB-lite"/>
    </source>
</evidence>
<accession>A0A072PL88</accession>
<proteinExistence type="predicted"/>
<evidence type="ECO:0000313" key="2">
    <source>
        <dbReference type="EMBL" id="KEF60834.1"/>
    </source>
</evidence>
<dbReference type="EMBL" id="AMGV01000002">
    <property type="protein sequence ID" value="KEF60834.1"/>
    <property type="molecule type" value="Genomic_DNA"/>
</dbReference>
<sequence length="343" mass="38492">MDLSNSIPQSMEGPEDTLDDHTKTKPNRPRSVDVRPNSILGDFESVDKIVVYAFGAFDRYYICWQDKTGAYQQERHGLPKVLDDWLFPANGGTRDLSTLQVSLGHYDEFFAFDKFERIAHKNTEFRENANNMSQRCSSPDTSDSKALPEQRRKSHTFSYSDPGPESRTDFIRRRSTTPKGSRPRSIAIAGAFAMKSWHDRKQSQDNQLRRLETSGASPPRMSRQYQPAPARHYAYSDAGVQTDMVDNEDVVLAYSLHSLAAGQSVPDLRRAQRSNVSSISSFNSLLSDDSIATDLSTSSFSSTSSAFLRNPVCMGVMQQYFRESQYRLGDALTKAPVMGIGAH</sequence>
<feature type="compositionally biased region" description="Basic and acidic residues" evidence="1">
    <location>
        <begin position="197"/>
        <end position="212"/>
    </location>
</feature>
<dbReference type="Proteomes" id="UP000027920">
    <property type="component" value="Unassembled WGS sequence"/>
</dbReference>
<reference evidence="2 3" key="1">
    <citation type="submission" date="2013-03" db="EMBL/GenBank/DDBJ databases">
        <title>The Genome Sequence of Exophiala aquamarina CBS 119918.</title>
        <authorList>
            <consortium name="The Broad Institute Genomics Platform"/>
            <person name="Cuomo C."/>
            <person name="de Hoog S."/>
            <person name="Gorbushina A."/>
            <person name="Walker B."/>
            <person name="Young S.K."/>
            <person name="Zeng Q."/>
            <person name="Gargeya S."/>
            <person name="Fitzgerald M."/>
            <person name="Haas B."/>
            <person name="Abouelleil A."/>
            <person name="Allen A.W."/>
            <person name="Alvarado L."/>
            <person name="Arachchi H.M."/>
            <person name="Berlin A.M."/>
            <person name="Chapman S.B."/>
            <person name="Gainer-Dewar J."/>
            <person name="Goldberg J."/>
            <person name="Griggs A."/>
            <person name="Gujja S."/>
            <person name="Hansen M."/>
            <person name="Howarth C."/>
            <person name="Imamovic A."/>
            <person name="Ireland A."/>
            <person name="Larimer J."/>
            <person name="McCowan C."/>
            <person name="Murphy C."/>
            <person name="Pearson M."/>
            <person name="Poon T.W."/>
            <person name="Priest M."/>
            <person name="Roberts A."/>
            <person name="Saif S."/>
            <person name="Shea T."/>
            <person name="Sisk P."/>
            <person name="Sykes S."/>
            <person name="Wortman J."/>
            <person name="Nusbaum C."/>
            <person name="Birren B."/>
        </authorList>
    </citation>
    <scope>NUCLEOTIDE SEQUENCE [LARGE SCALE GENOMIC DNA]</scope>
    <source>
        <strain evidence="2 3">CBS 119918</strain>
    </source>
</reference>
<feature type="region of interest" description="Disordered" evidence="1">
    <location>
        <begin position="129"/>
        <end position="185"/>
    </location>
</feature>
<organism evidence="2 3">
    <name type="scientific">Exophiala aquamarina CBS 119918</name>
    <dbReference type="NCBI Taxonomy" id="1182545"/>
    <lineage>
        <taxon>Eukaryota</taxon>
        <taxon>Fungi</taxon>
        <taxon>Dikarya</taxon>
        <taxon>Ascomycota</taxon>
        <taxon>Pezizomycotina</taxon>
        <taxon>Eurotiomycetes</taxon>
        <taxon>Chaetothyriomycetidae</taxon>
        <taxon>Chaetothyriales</taxon>
        <taxon>Herpotrichiellaceae</taxon>
        <taxon>Exophiala</taxon>
    </lineage>
</organism>
<name>A0A072PL88_9EURO</name>
<protein>
    <submittedName>
        <fullName evidence="2">Uncharacterized protein</fullName>
    </submittedName>
</protein>
<comment type="caution">
    <text evidence="2">The sequence shown here is derived from an EMBL/GenBank/DDBJ whole genome shotgun (WGS) entry which is preliminary data.</text>
</comment>
<gene>
    <name evidence="2" type="ORF">A1O9_02396</name>
</gene>
<dbReference type="STRING" id="1182545.A0A072PL88"/>
<dbReference type="AlphaFoldDB" id="A0A072PL88"/>
<feature type="compositionally biased region" description="Basic and acidic residues" evidence="1">
    <location>
        <begin position="142"/>
        <end position="151"/>
    </location>
</feature>
<dbReference type="GeneID" id="25277340"/>
<feature type="region of interest" description="Disordered" evidence="1">
    <location>
        <begin position="197"/>
        <end position="228"/>
    </location>
</feature>
<dbReference type="OrthoDB" id="4120989at2759"/>
<feature type="compositionally biased region" description="Polar residues" evidence="1">
    <location>
        <begin position="129"/>
        <end position="141"/>
    </location>
</feature>
<evidence type="ECO:0000313" key="3">
    <source>
        <dbReference type="Proteomes" id="UP000027920"/>
    </source>
</evidence>
<feature type="region of interest" description="Disordered" evidence="1">
    <location>
        <begin position="1"/>
        <end position="34"/>
    </location>
</feature>
<dbReference type="HOGENOM" id="CLU_739662_0_0_1"/>
<keyword evidence="3" id="KW-1185">Reference proteome</keyword>
<dbReference type="VEuPathDB" id="FungiDB:A1O9_02396"/>
<dbReference type="RefSeq" id="XP_013263424.1">
    <property type="nucleotide sequence ID" value="XM_013407970.1"/>
</dbReference>